<keyword evidence="2" id="KW-1185">Reference proteome</keyword>
<dbReference type="Proteomes" id="UP000617743">
    <property type="component" value="Unassembled WGS sequence"/>
</dbReference>
<reference evidence="2" key="1">
    <citation type="journal article" date="2019" name="Int. J. Syst. Evol. Microbiol.">
        <title>The Global Catalogue of Microorganisms (GCM) 10K type strain sequencing project: providing services to taxonomists for standard genome sequencing and annotation.</title>
        <authorList>
            <consortium name="The Broad Institute Genomics Platform"/>
            <consortium name="The Broad Institute Genome Sequencing Center for Infectious Disease"/>
            <person name="Wu L."/>
            <person name="Ma J."/>
        </authorList>
    </citation>
    <scope>NUCLEOTIDE SEQUENCE [LARGE SCALE GENOMIC DNA]</scope>
    <source>
        <strain evidence="2">JCM 4866</strain>
    </source>
</reference>
<evidence type="ECO:0000313" key="2">
    <source>
        <dbReference type="Proteomes" id="UP000617743"/>
    </source>
</evidence>
<evidence type="ECO:0000313" key="1">
    <source>
        <dbReference type="EMBL" id="GGX18224.1"/>
    </source>
</evidence>
<name>A0ABQ2XIR5_9ACTN</name>
<dbReference type="EMBL" id="BMWC01000009">
    <property type="protein sequence ID" value="GGX18224.1"/>
    <property type="molecule type" value="Genomic_DNA"/>
</dbReference>
<sequence>MRLSVKRFDSCRHRQVLLHPGPEAVLLPDAAHDLLTDALAHEPPPGG</sequence>
<protein>
    <submittedName>
        <fullName evidence="1">Uncharacterized protein</fullName>
    </submittedName>
</protein>
<proteinExistence type="predicted"/>
<comment type="caution">
    <text evidence="1">The sequence shown here is derived from an EMBL/GenBank/DDBJ whole genome shotgun (WGS) entry which is preliminary data.</text>
</comment>
<accession>A0ABQ2XIR5</accession>
<gene>
    <name evidence="1" type="ORF">GCM10010383_55250</name>
</gene>
<organism evidence="1 2">
    <name type="scientific">Streptomyces lomondensis</name>
    <dbReference type="NCBI Taxonomy" id="68229"/>
    <lineage>
        <taxon>Bacteria</taxon>
        <taxon>Bacillati</taxon>
        <taxon>Actinomycetota</taxon>
        <taxon>Actinomycetes</taxon>
        <taxon>Kitasatosporales</taxon>
        <taxon>Streptomycetaceae</taxon>
        <taxon>Streptomyces</taxon>
    </lineage>
</organism>